<evidence type="ECO:0000256" key="1">
    <source>
        <dbReference type="ARBA" id="ARBA00004225"/>
    </source>
</evidence>
<dbReference type="STRING" id="1160509.A0A3N4IB62"/>
<keyword evidence="13" id="KW-1185">Reference proteome</keyword>
<reference evidence="12 13" key="1">
    <citation type="journal article" date="2018" name="Nat. Ecol. Evol.">
        <title>Pezizomycetes genomes reveal the molecular basis of ectomycorrhizal truffle lifestyle.</title>
        <authorList>
            <person name="Murat C."/>
            <person name="Payen T."/>
            <person name="Noel B."/>
            <person name="Kuo A."/>
            <person name="Morin E."/>
            <person name="Chen J."/>
            <person name="Kohler A."/>
            <person name="Krizsan K."/>
            <person name="Balestrini R."/>
            <person name="Da Silva C."/>
            <person name="Montanini B."/>
            <person name="Hainaut M."/>
            <person name="Levati E."/>
            <person name="Barry K.W."/>
            <person name="Belfiori B."/>
            <person name="Cichocki N."/>
            <person name="Clum A."/>
            <person name="Dockter R.B."/>
            <person name="Fauchery L."/>
            <person name="Guy J."/>
            <person name="Iotti M."/>
            <person name="Le Tacon F."/>
            <person name="Lindquist E.A."/>
            <person name="Lipzen A."/>
            <person name="Malagnac F."/>
            <person name="Mello A."/>
            <person name="Molinier V."/>
            <person name="Miyauchi S."/>
            <person name="Poulain J."/>
            <person name="Riccioni C."/>
            <person name="Rubini A."/>
            <person name="Sitrit Y."/>
            <person name="Splivallo R."/>
            <person name="Traeger S."/>
            <person name="Wang M."/>
            <person name="Zifcakova L."/>
            <person name="Wipf D."/>
            <person name="Zambonelli A."/>
            <person name="Paolocci F."/>
            <person name="Nowrousian M."/>
            <person name="Ottonello S."/>
            <person name="Baldrian P."/>
            <person name="Spatafora J.W."/>
            <person name="Henrissat B."/>
            <person name="Nagy L.G."/>
            <person name="Aury J.M."/>
            <person name="Wincker P."/>
            <person name="Grigoriev I.V."/>
            <person name="Bonfante P."/>
            <person name="Martin F.M."/>
        </authorList>
    </citation>
    <scope>NUCLEOTIDE SEQUENCE [LARGE SCALE GENOMIC DNA]</scope>
    <source>
        <strain evidence="12 13">RN42</strain>
    </source>
</reference>
<evidence type="ECO:0000256" key="10">
    <source>
        <dbReference type="PROSITE-ProRule" id="PRU00282"/>
    </source>
</evidence>
<evidence type="ECO:0000256" key="4">
    <source>
        <dbReference type="ARBA" id="ARBA00022692"/>
    </source>
</evidence>
<evidence type="ECO:0000313" key="13">
    <source>
        <dbReference type="Proteomes" id="UP000275078"/>
    </source>
</evidence>
<evidence type="ECO:0000256" key="8">
    <source>
        <dbReference type="ARBA" id="ARBA00023128"/>
    </source>
</evidence>
<dbReference type="EMBL" id="ML119669">
    <property type="protein sequence ID" value="RPA82686.1"/>
    <property type="molecule type" value="Genomic_DNA"/>
</dbReference>
<gene>
    <name evidence="12" type="ORF">BJ508DRAFT_413868</name>
</gene>
<dbReference type="PANTHER" id="PTHR45624:SF31">
    <property type="entry name" value="MITOCHONDRIAL ORNITHINE TRANSPORTER 1"/>
    <property type="match status" value="1"/>
</dbReference>
<feature type="repeat" description="Solcar" evidence="10">
    <location>
        <begin position="118"/>
        <end position="230"/>
    </location>
</feature>
<evidence type="ECO:0000256" key="5">
    <source>
        <dbReference type="ARBA" id="ARBA00022737"/>
    </source>
</evidence>
<keyword evidence="5" id="KW-0677">Repeat</keyword>
<dbReference type="SUPFAM" id="SSF103506">
    <property type="entry name" value="Mitochondrial carrier"/>
    <property type="match status" value="1"/>
</dbReference>
<evidence type="ECO:0000256" key="2">
    <source>
        <dbReference type="ARBA" id="ARBA00006375"/>
    </source>
</evidence>
<keyword evidence="4 10" id="KW-0812">Transmembrane</keyword>
<dbReference type="InterPro" id="IPR050567">
    <property type="entry name" value="Mitochondrial_Carrier"/>
</dbReference>
<dbReference type="PROSITE" id="PS50920">
    <property type="entry name" value="SOLCAR"/>
    <property type="match status" value="3"/>
</dbReference>
<name>A0A3N4IB62_ASCIM</name>
<dbReference type="GO" id="GO:0000064">
    <property type="term" value="F:L-ornithine transmembrane transporter activity"/>
    <property type="evidence" value="ECO:0007669"/>
    <property type="project" value="TreeGrafter"/>
</dbReference>
<dbReference type="PANTHER" id="PTHR45624">
    <property type="entry name" value="MITOCHONDRIAL BASIC AMINO ACIDS TRANSPORTER-RELATED"/>
    <property type="match status" value="1"/>
</dbReference>
<dbReference type="InterPro" id="IPR023395">
    <property type="entry name" value="MCP_dom_sf"/>
</dbReference>
<proteinExistence type="inferred from homology"/>
<evidence type="ECO:0000256" key="7">
    <source>
        <dbReference type="ARBA" id="ARBA00022989"/>
    </source>
</evidence>
<feature type="repeat" description="Solcar" evidence="10">
    <location>
        <begin position="18"/>
        <end position="106"/>
    </location>
</feature>
<keyword evidence="8" id="KW-0496">Mitochondrion</keyword>
<evidence type="ECO:0000256" key="3">
    <source>
        <dbReference type="ARBA" id="ARBA00022448"/>
    </source>
</evidence>
<dbReference type="InterPro" id="IPR018108">
    <property type="entry name" value="MCP_transmembrane"/>
</dbReference>
<evidence type="ECO:0000256" key="9">
    <source>
        <dbReference type="ARBA" id="ARBA00023136"/>
    </source>
</evidence>
<evidence type="ECO:0000313" key="12">
    <source>
        <dbReference type="EMBL" id="RPA82686.1"/>
    </source>
</evidence>
<accession>A0A3N4IB62</accession>
<organism evidence="12 13">
    <name type="scientific">Ascobolus immersus RN42</name>
    <dbReference type="NCBI Taxonomy" id="1160509"/>
    <lineage>
        <taxon>Eukaryota</taxon>
        <taxon>Fungi</taxon>
        <taxon>Dikarya</taxon>
        <taxon>Ascomycota</taxon>
        <taxon>Pezizomycotina</taxon>
        <taxon>Pezizomycetes</taxon>
        <taxon>Pezizales</taxon>
        <taxon>Ascobolaceae</taxon>
        <taxon>Ascobolus</taxon>
    </lineage>
</organism>
<dbReference type="Proteomes" id="UP000275078">
    <property type="component" value="Unassembled WGS sequence"/>
</dbReference>
<keyword evidence="7" id="KW-1133">Transmembrane helix</keyword>
<keyword evidence="3 11" id="KW-0813">Transport</keyword>
<keyword evidence="6" id="KW-0999">Mitochondrion inner membrane</keyword>
<dbReference type="Pfam" id="PF00153">
    <property type="entry name" value="Mito_carr"/>
    <property type="match status" value="3"/>
</dbReference>
<evidence type="ECO:0000256" key="6">
    <source>
        <dbReference type="ARBA" id="ARBA00022792"/>
    </source>
</evidence>
<dbReference type="Gene3D" id="1.50.40.10">
    <property type="entry name" value="Mitochondrial carrier domain"/>
    <property type="match status" value="2"/>
</dbReference>
<dbReference type="OrthoDB" id="2139348at2759"/>
<dbReference type="GO" id="GO:1990575">
    <property type="term" value="P:mitochondrial L-ornithine transmembrane transport"/>
    <property type="evidence" value="ECO:0007669"/>
    <property type="project" value="TreeGrafter"/>
</dbReference>
<evidence type="ECO:0000256" key="11">
    <source>
        <dbReference type="RuleBase" id="RU000488"/>
    </source>
</evidence>
<feature type="repeat" description="Solcar" evidence="10">
    <location>
        <begin position="240"/>
        <end position="328"/>
    </location>
</feature>
<comment type="similarity">
    <text evidence="2 11">Belongs to the mitochondrial carrier (TC 2.A.29) family.</text>
</comment>
<dbReference type="FunFam" id="1.50.40.10:FF:000109">
    <property type="entry name" value="Ornithine carrier protein AmcA/Ort1"/>
    <property type="match status" value="1"/>
</dbReference>
<comment type="subcellular location">
    <subcellularLocation>
        <location evidence="1">Mitochondrion membrane</location>
        <topology evidence="1">Multi-pass membrane protein</topology>
    </subcellularLocation>
</comment>
<dbReference type="GO" id="GO:0031966">
    <property type="term" value="C:mitochondrial membrane"/>
    <property type="evidence" value="ECO:0007669"/>
    <property type="project" value="UniProtKB-SubCell"/>
</dbReference>
<sequence length="329" mass="35064">MEEVAVVGVEKTGDSVAVGAAKDLLFGSIGGMVGKVFEYPFDTVKVRLQSQPDTRPLRYKGPIDCFKQSLQQTGVRGLYRGISPPLFGAAAENASLFFGYNLCQEGIRNVTGNRDGELSMKQKLFCGAASGAFASFILTPIELVKCQMQVQMIGKAAMSANVIPKAVGGLQPAAAIHTASIRPPGPFALVGQIYSAYGLTGLWRGQMGTLLRETGGSAAWFGAYEYVSMKFKEIGNKDSTTISESMMAGATAGVMYNFILFPADTIKSRMQTEAIGVGGRSAGFMEVTRSIHQHGGIKAFYRGCGITVARSAPSSALIFTVYEGLKSYF</sequence>
<dbReference type="AlphaFoldDB" id="A0A3N4IB62"/>
<protein>
    <submittedName>
        <fullName evidence="12">Mitochondrial carrier</fullName>
    </submittedName>
</protein>
<keyword evidence="9 10" id="KW-0472">Membrane</keyword>